<evidence type="ECO:0000313" key="3">
    <source>
        <dbReference type="Proteomes" id="UP000070319"/>
    </source>
</evidence>
<evidence type="ECO:0008006" key="4">
    <source>
        <dbReference type="Google" id="ProtNLM"/>
    </source>
</evidence>
<keyword evidence="1" id="KW-0732">Signal</keyword>
<name>A0A139LQG9_9BACE</name>
<accession>A0A139LQG9</accession>
<protein>
    <recommendedName>
        <fullName evidence="4">DUF4843 domain-containing protein</fullName>
    </recommendedName>
</protein>
<reference evidence="2 3" key="1">
    <citation type="submission" date="2016-02" db="EMBL/GenBank/DDBJ databases">
        <authorList>
            <person name="Wen L."/>
            <person name="He K."/>
            <person name="Yang H."/>
        </authorList>
    </citation>
    <scope>NUCLEOTIDE SEQUENCE [LARGE SCALE GENOMIC DNA]</scope>
    <source>
        <strain evidence="2 3">KLE1704</strain>
    </source>
</reference>
<dbReference type="EMBL" id="LTDF01000053">
    <property type="protein sequence ID" value="KXT53694.1"/>
    <property type="molecule type" value="Genomic_DNA"/>
</dbReference>
<comment type="caution">
    <text evidence="2">The sequence shown here is derived from an EMBL/GenBank/DDBJ whole genome shotgun (WGS) entry which is preliminary data.</text>
</comment>
<organism evidence="2">
    <name type="scientific">Bacteroides intestinalis</name>
    <dbReference type="NCBI Taxonomy" id="329854"/>
    <lineage>
        <taxon>Bacteria</taxon>
        <taxon>Pseudomonadati</taxon>
        <taxon>Bacteroidota</taxon>
        <taxon>Bacteroidia</taxon>
        <taxon>Bacteroidales</taxon>
        <taxon>Bacteroidaceae</taxon>
        <taxon>Bacteroides</taxon>
    </lineage>
</organism>
<feature type="chain" id="PRO_5007487475" description="DUF4843 domain-containing protein" evidence="1">
    <location>
        <begin position="31"/>
        <end position="268"/>
    </location>
</feature>
<proteinExistence type="predicted"/>
<evidence type="ECO:0000256" key="1">
    <source>
        <dbReference type="SAM" id="SignalP"/>
    </source>
</evidence>
<dbReference type="PATRIC" id="fig|329854.7.peg.1350"/>
<dbReference type="Proteomes" id="UP000070319">
    <property type="component" value="Unassembled WGS sequence"/>
</dbReference>
<dbReference type="AlphaFoldDB" id="A0A139LQG9"/>
<feature type="signal peptide" evidence="1">
    <location>
        <begin position="1"/>
        <end position="30"/>
    </location>
</feature>
<dbReference type="PROSITE" id="PS51257">
    <property type="entry name" value="PROKAR_LIPOPROTEIN"/>
    <property type="match status" value="1"/>
</dbReference>
<sequence length="268" mass="29114">MKENMKLYTIKKYAAILLCLAAFTSCDTDAEGTKYGVNGVEAAFASTQMNVEVGAEDNGIIRVPVYRGNTDAEASVGISMDEAAVEEGVFTLKSSNIAFAKGEAVGYAELVFGSIDDLSATGKYEIVLTIDDKDALSPSKSGEITVTAQRKLTWEDYGTGIYTSELFGQAWEQPILKAKEGNIYKLPDCITEGYPMVFTLSEDGQTLVNWDLQATGYKHATYGMVYFTPTDMQRQGNKLLFAMRGAVAVEGGYGILYSGFTETLELPE</sequence>
<evidence type="ECO:0000313" key="2">
    <source>
        <dbReference type="EMBL" id="KXT53694.1"/>
    </source>
</evidence>
<gene>
    <name evidence="2" type="ORF">HMPREF2531_01332</name>
</gene>